<protein>
    <recommendedName>
        <fullName evidence="4">Tetratricopeptide repeat protein</fullName>
    </recommendedName>
</protein>
<evidence type="ECO:0000313" key="3">
    <source>
        <dbReference type="Proteomes" id="UP000748752"/>
    </source>
</evidence>
<evidence type="ECO:0008006" key="4">
    <source>
        <dbReference type="Google" id="ProtNLM"/>
    </source>
</evidence>
<proteinExistence type="predicted"/>
<reference evidence="2 3" key="1">
    <citation type="journal article" date="2020" name="Microorganisms">
        <title>Osmotic Adaptation and Compatible Solute Biosynthesis of Phototrophic Bacteria as Revealed from Genome Analyses.</title>
        <authorList>
            <person name="Imhoff J.F."/>
            <person name="Rahn T."/>
            <person name="Kunzel S."/>
            <person name="Keller A."/>
            <person name="Neulinger S.C."/>
        </authorList>
    </citation>
    <scope>NUCLEOTIDE SEQUENCE [LARGE SCALE GENOMIC DNA]</scope>
    <source>
        <strain evidence="2 3">DSM 6210</strain>
    </source>
</reference>
<name>A0ABS1CNP7_9GAMM</name>
<organism evidence="2 3">
    <name type="scientific">Thiohalocapsa halophila</name>
    <dbReference type="NCBI Taxonomy" id="69359"/>
    <lineage>
        <taxon>Bacteria</taxon>
        <taxon>Pseudomonadati</taxon>
        <taxon>Pseudomonadota</taxon>
        <taxon>Gammaproteobacteria</taxon>
        <taxon>Chromatiales</taxon>
        <taxon>Chromatiaceae</taxon>
        <taxon>Thiohalocapsa</taxon>
    </lineage>
</organism>
<evidence type="ECO:0000256" key="1">
    <source>
        <dbReference type="SAM" id="MobiDB-lite"/>
    </source>
</evidence>
<dbReference type="Gene3D" id="1.25.40.10">
    <property type="entry name" value="Tetratricopeptide repeat domain"/>
    <property type="match status" value="1"/>
</dbReference>
<sequence length="237" mass="26056">MAKAMADEHGNPVVAADQLLRRGAVAKAQALLRPHLEANPYDARARYLWGMARLREGDAVDAERIFRGILGQSPRNYGAAFSLGLCLEQQGRSDAAADAYQVACLLKPDYGPARAKLASLGTSLKDANQQGERQQHRSGREPQSAHGSTSTPGELRMNEFFLPANDAECAEYKRRYAAKINAKFEANRDLLSDILEHEVPALIQKISETQEKRLLMKGGNDVLFAGVTNLLRLLRDA</sequence>
<dbReference type="Proteomes" id="UP000748752">
    <property type="component" value="Unassembled WGS sequence"/>
</dbReference>
<dbReference type="InterPro" id="IPR011990">
    <property type="entry name" value="TPR-like_helical_dom_sf"/>
</dbReference>
<evidence type="ECO:0000313" key="2">
    <source>
        <dbReference type="EMBL" id="MBK1633558.1"/>
    </source>
</evidence>
<dbReference type="RefSeq" id="WP_200242335.1">
    <property type="nucleotide sequence ID" value="NZ_NRRV01000094.1"/>
</dbReference>
<keyword evidence="3" id="KW-1185">Reference proteome</keyword>
<dbReference type="SUPFAM" id="SSF48452">
    <property type="entry name" value="TPR-like"/>
    <property type="match status" value="1"/>
</dbReference>
<accession>A0ABS1CNP7</accession>
<feature type="region of interest" description="Disordered" evidence="1">
    <location>
        <begin position="126"/>
        <end position="155"/>
    </location>
</feature>
<dbReference type="EMBL" id="NRRV01000094">
    <property type="protein sequence ID" value="MBK1633558.1"/>
    <property type="molecule type" value="Genomic_DNA"/>
</dbReference>
<gene>
    <name evidence="2" type="ORF">CKO31_22990</name>
</gene>
<dbReference type="Pfam" id="PF13432">
    <property type="entry name" value="TPR_16"/>
    <property type="match status" value="1"/>
</dbReference>
<comment type="caution">
    <text evidence="2">The sequence shown here is derived from an EMBL/GenBank/DDBJ whole genome shotgun (WGS) entry which is preliminary data.</text>
</comment>